<dbReference type="PROSITE" id="PS00893">
    <property type="entry name" value="NUDIX_BOX"/>
    <property type="match status" value="1"/>
</dbReference>
<keyword evidence="20" id="KW-1185">Reference proteome</keyword>
<dbReference type="Gene3D" id="3.90.79.10">
    <property type="entry name" value="Nucleoside Triphosphate Pyrophosphohydrolase"/>
    <property type="match status" value="1"/>
</dbReference>
<dbReference type="STRING" id="361183.AMC99_00939"/>
<proteinExistence type="inferred from homology"/>
<comment type="cofactor">
    <cofactor evidence="1">
        <name>Mg(2+)</name>
        <dbReference type="ChEBI" id="CHEBI:18420"/>
    </cofactor>
</comment>
<dbReference type="PATRIC" id="fig|361183.4.peg.922"/>
<dbReference type="Proteomes" id="UP000057938">
    <property type="component" value="Chromosome"/>
</dbReference>
<evidence type="ECO:0000313" key="20">
    <source>
        <dbReference type="Proteomes" id="UP000057938"/>
    </source>
</evidence>
<evidence type="ECO:0000256" key="6">
    <source>
        <dbReference type="ARBA" id="ARBA00022763"/>
    </source>
</evidence>
<evidence type="ECO:0000256" key="5">
    <source>
        <dbReference type="ARBA" id="ARBA00022723"/>
    </source>
</evidence>
<evidence type="ECO:0000256" key="2">
    <source>
        <dbReference type="ARBA" id="ARBA00005582"/>
    </source>
</evidence>
<sequence>MDDSGRWLMHRRPHHKHHGGLWEFPGGKVESGENPCFALVRELAEELGIEVNPMHCEPCGFAHDMAENGGSGIVILLYTIRSWSGVPAALEGGAIDWFEPVKVGELEKPPLDVALAARLFEKEGR</sequence>
<evidence type="ECO:0000256" key="11">
    <source>
        <dbReference type="ARBA" id="ARBA00036904"/>
    </source>
</evidence>
<accession>A0A0M3TA10</accession>
<dbReference type="PANTHER" id="PTHR47707">
    <property type="entry name" value="8-OXO-DGTP DIPHOSPHATASE"/>
    <property type="match status" value="1"/>
</dbReference>
<comment type="similarity">
    <text evidence="2 17">Belongs to the Nudix hydrolase family.</text>
</comment>
<dbReference type="GO" id="GO:0008413">
    <property type="term" value="F:8-oxo-7,8-dihydroguanosine triphosphate pyrophosphatase activity"/>
    <property type="evidence" value="ECO:0007669"/>
    <property type="project" value="TreeGrafter"/>
</dbReference>
<dbReference type="GO" id="GO:0035539">
    <property type="term" value="F:8-oxo-7,8-dihydrodeoxyguanosine triphosphate pyrophosphatase activity"/>
    <property type="evidence" value="ECO:0007669"/>
    <property type="project" value="UniProtKB-EC"/>
</dbReference>
<dbReference type="GO" id="GO:0006260">
    <property type="term" value="P:DNA replication"/>
    <property type="evidence" value="ECO:0007669"/>
    <property type="project" value="UniProtKB-KW"/>
</dbReference>
<dbReference type="SUPFAM" id="SSF55811">
    <property type="entry name" value="Nudix"/>
    <property type="match status" value="1"/>
</dbReference>
<dbReference type="InterPro" id="IPR047127">
    <property type="entry name" value="MutT-like"/>
</dbReference>
<dbReference type="GO" id="GO:0044715">
    <property type="term" value="F:8-oxo-dGDP phosphatase activity"/>
    <property type="evidence" value="ECO:0007669"/>
    <property type="project" value="TreeGrafter"/>
</dbReference>
<evidence type="ECO:0000256" key="3">
    <source>
        <dbReference type="ARBA" id="ARBA00022457"/>
    </source>
</evidence>
<dbReference type="GO" id="GO:0044716">
    <property type="term" value="F:8-oxo-GDP phosphatase activity"/>
    <property type="evidence" value="ECO:0007669"/>
    <property type="project" value="TreeGrafter"/>
</dbReference>
<dbReference type="AlphaFoldDB" id="A0A0M3TA10"/>
<dbReference type="Pfam" id="PF00293">
    <property type="entry name" value="NUDIX"/>
    <property type="match status" value="1"/>
</dbReference>
<evidence type="ECO:0000256" key="12">
    <source>
        <dbReference type="ARBA" id="ARBA00038905"/>
    </source>
</evidence>
<dbReference type="GO" id="GO:0006281">
    <property type="term" value="P:DNA repair"/>
    <property type="evidence" value="ECO:0007669"/>
    <property type="project" value="UniProtKB-KW"/>
</dbReference>
<evidence type="ECO:0000259" key="18">
    <source>
        <dbReference type="PROSITE" id="PS51462"/>
    </source>
</evidence>
<dbReference type="InterPro" id="IPR000086">
    <property type="entry name" value="NUDIX_hydrolase_dom"/>
</dbReference>
<dbReference type="InterPro" id="IPR020476">
    <property type="entry name" value="Nudix_hydrolase"/>
</dbReference>
<keyword evidence="5" id="KW-0479">Metal-binding</keyword>
<dbReference type="KEGG" id="aep:AMC99_00939"/>
<dbReference type="InterPro" id="IPR020084">
    <property type="entry name" value="NUDIX_hydrolase_CS"/>
</dbReference>
<dbReference type="PANTHER" id="PTHR47707:SF1">
    <property type="entry name" value="NUDIX HYDROLASE FAMILY PROTEIN"/>
    <property type="match status" value="1"/>
</dbReference>
<evidence type="ECO:0000256" key="8">
    <source>
        <dbReference type="ARBA" id="ARBA00022842"/>
    </source>
</evidence>
<evidence type="ECO:0000313" key="19">
    <source>
        <dbReference type="EMBL" id="ALE16242.1"/>
    </source>
</evidence>
<reference evidence="19 20" key="1">
    <citation type="submission" date="2015-09" db="EMBL/GenBank/DDBJ databases">
        <title>Complete genome sequence of a benzo[a]pyrene-degrading bacterium Altererythrobacter epoxidivorans CGMCC 1.7731T.</title>
        <authorList>
            <person name="Li Z."/>
            <person name="Cheng H."/>
            <person name="Huo Y."/>
            <person name="Xu X."/>
        </authorList>
    </citation>
    <scope>NUCLEOTIDE SEQUENCE [LARGE SCALE GENOMIC DNA]</scope>
    <source>
        <strain evidence="19 20">CGMCC 1.7731</strain>
    </source>
</reference>
<dbReference type="PROSITE" id="PS51462">
    <property type="entry name" value="NUDIX"/>
    <property type="match status" value="1"/>
</dbReference>
<evidence type="ECO:0000256" key="14">
    <source>
        <dbReference type="ARBA" id="ARBA00041592"/>
    </source>
</evidence>
<feature type="domain" description="Nudix hydrolase" evidence="18">
    <location>
        <begin position="1"/>
        <end position="121"/>
    </location>
</feature>
<comment type="catalytic activity">
    <reaction evidence="10">
        <text>8-oxo-dGTP + H2O = 8-oxo-dGMP + diphosphate + H(+)</text>
        <dbReference type="Rhea" id="RHEA:31575"/>
        <dbReference type="ChEBI" id="CHEBI:15377"/>
        <dbReference type="ChEBI" id="CHEBI:15378"/>
        <dbReference type="ChEBI" id="CHEBI:33019"/>
        <dbReference type="ChEBI" id="CHEBI:63224"/>
        <dbReference type="ChEBI" id="CHEBI:77896"/>
        <dbReference type="EC" id="3.6.1.55"/>
    </reaction>
</comment>
<keyword evidence="6" id="KW-0227">DNA damage</keyword>
<evidence type="ECO:0000256" key="17">
    <source>
        <dbReference type="RuleBase" id="RU003476"/>
    </source>
</evidence>
<evidence type="ECO:0000256" key="9">
    <source>
        <dbReference type="ARBA" id="ARBA00023204"/>
    </source>
</evidence>
<dbReference type="EC" id="3.6.1.55" evidence="12"/>
<name>A0A0M3TA10_9SPHN</name>
<dbReference type="InterPro" id="IPR015797">
    <property type="entry name" value="NUDIX_hydrolase-like_dom_sf"/>
</dbReference>
<evidence type="ECO:0000256" key="1">
    <source>
        <dbReference type="ARBA" id="ARBA00001946"/>
    </source>
</evidence>
<keyword evidence="3" id="KW-0515">Mutator protein</keyword>
<evidence type="ECO:0000256" key="13">
    <source>
        <dbReference type="ARBA" id="ARBA00040794"/>
    </source>
</evidence>
<organism evidence="19 20">
    <name type="scientific">Altererythrobacter epoxidivorans</name>
    <dbReference type="NCBI Taxonomy" id="361183"/>
    <lineage>
        <taxon>Bacteria</taxon>
        <taxon>Pseudomonadati</taxon>
        <taxon>Pseudomonadota</taxon>
        <taxon>Alphaproteobacteria</taxon>
        <taxon>Sphingomonadales</taxon>
        <taxon>Erythrobacteraceae</taxon>
        <taxon>Altererythrobacter</taxon>
    </lineage>
</organism>
<evidence type="ECO:0000256" key="4">
    <source>
        <dbReference type="ARBA" id="ARBA00022705"/>
    </source>
</evidence>
<evidence type="ECO:0000256" key="7">
    <source>
        <dbReference type="ARBA" id="ARBA00022801"/>
    </source>
</evidence>
<comment type="catalytic activity">
    <reaction evidence="11">
        <text>8-oxo-GTP + H2O = 8-oxo-GMP + diphosphate + H(+)</text>
        <dbReference type="Rhea" id="RHEA:67616"/>
        <dbReference type="ChEBI" id="CHEBI:15377"/>
        <dbReference type="ChEBI" id="CHEBI:15378"/>
        <dbReference type="ChEBI" id="CHEBI:33019"/>
        <dbReference type="ChEBI" id="CHEBI:143553"/>
        <dbReference type="ChEBI" id="CHEBI:145694"/>
    </reaction>
</comment>
<gene>
    <name evidence="19" type="ORF">AMC99_00939</name>
</gene>
<evidence type="ECO:0000256" key="15">
    <source>
        <dbReference type="ARBA" id="ARBA00041979"/>
    </source>
</evidence>
<keyword evidence="4" id="KW-0235">DNA replication</keyword>
<evidence type="ECO:0000256" key="16">
    <source>
        <dbReference type="ARBA" id="ARBA00042798"/>
    </source>
</evidence>
<keyword evidence="7 17" id="KW-0378">Hydrolase</keyword>
<evidence type="ECO:0000256" key="10">
    <source>
        <dbReference type="ARBA" id="ARBA00035861"/>
    </source>
</evidence>
<dbReference type="EMBL" id="CP012669">
    <property type="protein sequence ID" value="ALE16242.1"/>
    <property type="molecule type" value="Genomic_DNA"/>
</dbReference>
<keyword evidence="9" id="KW-0234">DNA repair</keyword>
<dbReference type="PRINTS" id="PR00502">
    <property type="entry name" value="NUDIXFAMILY"/>
</dbReference>
<protein>
    <recommendedName>
        <fullName evidence="13">8-oxo-dGTP diphosphatase</fullName>
        <ecNumber evidence="12">3.6.1.55</ecNumber>
    </recommendedName>
    <alternativeName>
        <fullName evidence="16">7,8-dihydro-8-oxoguanine-triphosphatase</fullName>
    </alternativeName>
    <alternativeName>
        <fullName evidence="15">Mutator protein MutT</fullName>
    </alternativeName>
    <alternativeName>
        <fullName evidence="14">dGTP pyrophosphohydrolase</fullName>
    </alternativeName>
</protein>
<dbReference type="GO" id="GO:0046872">
    <property type="term" value="F:metal ion binding"/>
    <property type="evidence" value="ECO:0007669"/>
    <property type="project" value="UniProtKB-KW"/>
</dbReference>
<keyword evidence="8" id="KW-0460">Magnesium</keyword>